<feature type="region of interest" description="Disordered" evidence="1">
    <location>
        <begin position="1"/>
        <end position="93"/>
    </location>
</feature>
<dbReference type="InterPro" id="IPR011991">
    <property type="entry name" value="ArsR-like_HTH"/>
</dbReference>
<sequence>MSGTLPSNADGSADADGSGGTDRDGSEAAGSRTDGGAAAGSDTSESESASADPVAAETDAGASEIDSPPTDIEEVSAGAAGDGDRAASTDDDGNVRICWLNDDGADALIGALAPQTARAILGAVHEEPRTASELADAADTSVQNVRHHVQKLGDAGLVETVDTRYSVKGREMTVYGPADDRVVVAVGGESERSSLLDSLRGLLGAVAVLAGASLLVQALFGAGAATVSGPETAPRIGDAVGATGGAVLGTIPPGAAFLAGGLLVLTTVLVAERLRRR</sequence>
<dbReference type="EMBL" id="FQWV01000005">
    <property type="protein sequence ID" value="SHH22741.1"/>
    <property type="molecule type" value="Genomic_DNA"/>
</dbReference>
<dbReference type="OrthoDB" id="11368at2157"/>
<evidence type="ECO:0000256" key="1">
    <source>
        <dbReference type="SAM" id="MobiDB-lite"/>
    </source>
</evidence>
<protein>
    <submittedName>
        <fullName evidence="4">Helix-turn-helix domain-containing protein</fullName>
    </submittedName>
</protein>
<evidence type="ECO:0000313" key="5">
    <source>
        <dbReference type="Proteomes" id="UP000184357"/>
    </source>
</evidence>
<dbReference type="STRING" id="43928.SAMN05443636_2100"/>
<keyword evidence="2" id="KW-0812">Transmembrane</keyword>
<evidence type="ECO:0000259" key="3">
    <source>
        <dbReference type="SMART" id="SM00418"/>
    </source>
</evidence>
<feature type="compositionally biased region" description="Low complexity" evidence="1">
    <location>
        <begin position="28"/>
        <end position="51"/>
    </location>
</feature>
<keyword evidence="5" id="KW-1185">Reference proteome</keyword>
<dbReference type="CDD" id="cd00090">
    <property type="entry name" value="HTH_ARSR"/>
    <property type="match status" value="1"/>
</dbReference>
<dbReference type="InterPro" id="IPR001845">
    <property type="entry name" value="HTH_ArsR_DNA-bd_dom"/>
</dbReference>
<feature type="domain" description="HTH arsR-type" evidence="3">
    <location>
        <begin position="107"/>
        <end position="180"/>
    </location>
</feature>
<dbReference type="Proteomes" id="UP000184357">
    <property type="component" value="Unassembled WGS sequence"/>
</dbReference>
<name>A0A1M5R929_9EURY</name>
<feature type="transmembrane region" description="Helical" evidence="2">
    <location>
        <begin position="245"/>
        <end position="271"/>
    </location>
</feature>
<evidence type="ECO:0000256" key="2">
    <source>
        <dbReference type="SAM" id="Phobius"/>
    </source>
</evidence>
<dbReference type="RefSeq" id="WP_079991597.1">
    <property type="nucleotide sequence ID" value="NZ_FQWV01000005.1"/>
</dbReference>
<dbReference type="Pfam" id="PF12840">
    <property type="entry name" value="HTH_20"/>
    <property type="match status" value="1"/>
</dbReference>
<gene>
    <name evidence="4" type="ORF">SAMN05443636_2100</name>
</gene>
<organism evidence="4 5">
    <name type="scientific">Halobaculum gomorrense</name>
    <dbReference type="NCBI Taxonomy" id="43928"/>
    <lineage>
        <taxon>Archaea</taxon>
        <taxon>Methanobacteriati</taxon>
        <taxon>Methanobacteriota</taxon>
        <taxon>Stenosarchaea group</taxon>
        <taxon>Halobacteria</taxon>
        <taxon>Halobacteriales</taxon>
        <taxon>Haloferacaceae</taxon>
        <taxon>Halobaculum</taxon>
    </lineage>
</organism>
<dbReference type="SMART" id="SM00418">
    <property type="entry name" value="HTH_ARSR"/>
    <property type="match status" value="1"/>
</dbReference>
<proteinExistence type="predicted"/>
<dbReference type="Pfam" id="PF24267">
    <property type="entry name" value="HVO_1552_C"/>
    <property type="match status" value="1"/>
</dbReference>
<dbReference type="InterPro" id="IPR036390">
    <property type="entry name" value="WH_DNA-bd_sf"/>
</dbReference>
<dbReference type="SUPFAM" id="SSF46785">
    <property type="entry name" value="Winged helix' DNA-binding domain"/>
    <property type="match status" value="1"/>
</dbReference>
<dbReference type="Gene3D" id="1.10.10.10">
    <property type="entry name" value="Winged helix-like DNA-binding domain superfamily/Winged helix DNA-binding domain"/>
    <property type="match status" value="1"/>
</dbReference>
<keyword evidence="2" id="KW-0472">Membrane</keyword>
<dbReference type="InterPro" id="IPR036388">
    <property type="entry name" value="WH-like_DNA-bd_sf"/>
</dbReference>
<dbReference type="GO" id="GO:0003700">
    <property type="term" value="F:DNA-binding transcription factor activity"/>
    <property type="evidence" value="ECO:0007669"/>
    <property type="project" value="InterPro"/>
</dbReference>
<dbReference type="AlphaFoldDB" id="A0A1M5R929"/>
<keyword evidence="2" id="KW-1133">Transmembrane helix</keyword>
<dbReference type="InterPro" id="IPR056525">
    <property type="entry name" value="HVO_1552_C"/>
</dbReference>
<reference evidence="4 5" key="1">
    <citation type="submission" date="2016-11" db="EMBL/GenBank/DDBJ databases">
        <authorList>
            <person name="Jaros S."/>
            <person name="Januszkiewicz K."/>
            <person name="Wedrychowicz H."/>
        </authorList>
    </citation>
    <scope>NUCLEOTIDE SEQUENCE [LARGE SCALE GENOMIC DNA]</scope>
    <source>
        <strain evidence="4 5">DSM 9297</strain>
    </source>
</reference>
<evidence type="ECO:0000313" key="4">
    <source>
        <dbReference type="EMBL" id="SHH22741.1"/>
    </source>
</evidence>
<accession>A0A1M5R929</accession>
<feature type="transmembrane region" description="Helical" evidence="2">
    <location>
        <begin position="202"/>
        <end position="225"/>
    </location>
</feature>